<dbReference type="SUPFAM" id="SSF46458">
    <property type="entry name" value="Globin-like"/>
    <property type="match status" value="1"/>
</dbReference>
<dbReference type="GO" id="GO:0005506">
    <property type="term" value="F:iron ion binding"/>
    <property type="evidence" value="ECO:0007669"/>
    <property type="project" value="InterPro"/>
</dbReference>
<dbReference type="Gene3D" id="1.10.490.10">
    <property type="entry name" value="Globins"/>
    <property type="match status" value="1"/>
</dbReference>
<dbReference type="InterPro" id="IPR012292">
    <property type="entry name" value="Globin/Proto"/>
</dbReference>
<gene>
    <name evidence="7" type="ORF">DICVIV_08892</name>
</gene>
<evidence type="ECO:0000256" key="3">
    <source>
        <dbReference type="ARBA" id="ARBA00022723"/>
    </source>
</evidence>
<dbReference type="InterPro" id="IPR013314">
    <property type="entry name" value="Globin_lamprey/hagfish"/>
</dbReference>
<dbReference type="CDD" id="cd01040">
    <property type="entry name" value="Mb-like"/>
    <property type="match status" value="1"/>
</dbReference>
<dbReference type="GO" id="GO:0019825">
    <property type="term" value="F:oxygen binding"/>
    <property type="evidence" value="ECO:0007669"/>
    <property type="project" value="InterPro"/>
</dbReference>
<sequence length="128" mass="15002">MQTKCFRLFSENPQYKQIWPQFRAIPDSSLTNADQLRKHATVYMCALKNINNSILDENELALQMSLIAMAHIKWNVHRSHIMNMLHPVLDTVKEYNDGEMDANTEAAWTTFYDIIANVIEIFRDKQLE</sequence>
<dbReference type="PROSITE" id="PS01033">
    <property type="entry name" value="GLOBIN"/>
    <property type="match status" value="1"/>
</dbReference>
<keyword evidence="4" id="KW-0408">Iron</keyword>
<evidence type="ECO:0000259" key="6">
    <source>
        <dbReference type="PROSITE" id="PS01033"/>
    </source>
</evidence>
<dbReference type="GO" id="GO:0005344">
    <property type="term" value="F:oxygen carrier activity"/>
    <property type="evidence" value="ECO:0007669"/>
    <property type="project" value="UniProtKB-KW"/>
</dbReference>
<dbReference type="InterPro" id="IPR044399">
    <property type="entry name" value="Mb-like_M"/>
</dbReference>
<evidence type="ECO:0000256" key="5">
    <source>
        <dbReference type="RuleBase" id="RU000356"/>
    </source>
</evidence>
<dbReference type="OrthoDB" id="436496at2759"/>
<dbReference type="PANTHER" id="PTHR46783">
    <property type="entry name" value="CYTOGLOBIN"/>
    <property type="match status" value="1"/>
</dbReference>
<keyword evidence="8" id="KW-1185">Reference proteome</keyword>
<reference evidence="7 8" key="1">
    <citation type="submission" date="2013-11" db="EMBL/GenBank/DDBJ databases">
        <title>Draft genome of the bovine lungworm Dictyocaulus viviparus.</title>
        <authorList>
            <person name="Mitreva M."/>
        </authorList>
    </citation>
    <scope>NUCLEOTIDE SEQUENCE [LARGE SCALE GENOMIC DNA]</scope>
    <source>
        <strain evidence="7 8">HannoverDv2000</strain>
    </source>
</reference>
<dbReference type="GO" id="GO:0016491">
    <property type="term" value="F:oxidoreductase activity"/>
    <property type="evidence" value="ECO:0007669"/>
    <property type="project" value="UniProtKB-ARBA"/>
</dbReference>
<evidence type="ECO:0000256" key="2">
    <source>
        <dbReference type="ARBA" id="ARBA00022617"/>
    </source>
</evidence>
<dbReference type="STRING" id="29172.A0A0D8XKJ5"/>
<evidence type="ECO:0000256" key="1">
    <source>
        <dbReference type="ARBA" id="ARBA00011245"/>
    </source>
</evidence>
<dbReference type="Pfam" id="PF00042">
    <property type="entry name" value="Globin"/>
    <property type="match status" value="1"/>
</dbReference>
<dbReference type="EMBL" id="KN716429">
    <property type="protein sequence ID" value="KJH45075.1"/>
    <property type="molecule type" value="Genomic_DNA"/>
</dbReference>
<keyword evidence="5" id="KW-0813">Transport</keyword>
<comment type="subunit">
    <text evidence="1">Monomer.</text>
</comment>
<proteinExistence type="inferred from homology"/>
<dbReference type="Proteomes" id="UP000053766">
    <property type="component" value="Unassembled WGS sequence"/>
</dbReference>
<dbReference type="InterPro" id="IPR000971">
    <property type="entry name" value="Globin"/>
</dbReference>
<evidence type="ECO:0000256" key="4">
    <source>
        <dbReference type="ARBA" id="ARBA00023004"/>
    </source>
</evidence>
<accession>A0A0D8XKJ5</accession>
<keyword evidence="3" id="KW-0479">Metal-binding</keyword>
<dbReference type="GO" id="GO:0020037">
    <property type="term" value="F:heme binding"/>
    <property type="evidence" value="ECO:0007669"/>
    <property type="project" value="InterPro"/>
</dbReference>
<reference evidence="8" key="2">
    <citation type="journal article" date="2016" name="Sci. Rep.">
        <title>Dictyocaulus viviparus genome, variome and transcriptome elucidate lungworm biology and support future intervention.</title>
        <authorList>
            <person name="McNulty S.N."/>
            <person name="Strube C."/>
            <person name="Rosa B.A."/>
            <person name="Martin J.C."/>
            <person name="Tyagi R."/>
            <person name="Choi Y.J."/>
            <person name="Wang Q."/>
            <person name="Hallsworth Pepin K."/>
            <person name="Zhang X."/>
            <person name="Ozersky P."/>
            <person name="Wilson R.K."/>
            <person name="Sternberg P.W."/>
            <person name="Gasser R.B."/>
            <person name="Mitreva M."/>
        </authorList>
    </citation>
    <scope>NUCLEOTIDE SEQUENCE [LARGE SCALE GENOMIC DNA]</scope>
    <source>
        <strain evidence="8">HannoverDv2000</strain>
    </source>
</reference>
<comment type="similarity">
    <text evidence="5">Belongs to the globin family.</text>
</comment>
<dbReference type="PANTHER" id="PTHR46783:SF1">
    <property type="entry name" value="CYTOGLOBIN-1-RELATED"/>
    <property type="match status" value="1"/>
</dbReference>
<keyword evidence="5" id="KW-0561">Oxygen transport</keyword>
<evidence type="ECO:0000313" key="7">
    <source>
        <dbReference type="EMBL" id="KJH45075.1"/>
    </source>
</evidence>
<evidence type="ECO:0000313" key="8">
    <source>
        <dbReference type="Proteomes" id="UP000053766"/>
    </source>
</evidence>
<organism evidence="7 8">
    <name type="scientific">Dictyocaulus viviparus</name>
    <name type="common">Bovine lungworm</name>
    <dbReference type="NCBI Taxonomy" id="29172"/>
    <lineage>
        <taxon>Eukaryota</taxon>
        <taxon>Metazoa</taxon>
        <taxon>Ecdysozoa</taxon>
        <taxon>Nematoda</taxon>
        <taxon>Chromadorea</taxon>
        <taxon>Rhabditida</taxon>
        <taxon>Rhabditina</taxon>
        <taxon>Rhabditomorpha</taxon>
        <taxon>Strongyloidea</taxon>
        <taxon>Metastrongylidae</taxon>
        <taxon>Dictyocaulus</taxon>
    </lineage>
</organism>
<dbReference type="InterPro" id="IPR009050">
    <property type="entry name" value="Globin-like_sf"/>
</dbReference>
<dbReference type="AlphaFoldDB" id="A0A0D8XKJ5"/>
<keyword evidence="2 5" id="KW-0349">Heme</keyword>
<protein>
    <recommendedName>
        <fullName evidence="6">Globin domain-containing protein</fullName>
    </recommendedName>
</protein>
<feature type="domain" description="Globin" evidence="6">
    <location>
        <begin position="1"/>
        <end position="124"/>
    </location>
</feature>
<name>A0A0D8XKJ5_DICVI</name>